<keyword evidence="7" id="KW-0319">Glycerol metabolism</keyword>
<name>A0A1X0CI55_9MYCO</name>
<dbReference type="InterPro" id="IPR009721">
    <property type="entry name" value="O-acyltransferase_WSD1_C"/>
</dbReference>
<feature type="region of interest" description="Disordered" evidence="11">
    <location>
        <begin position="423"/>
        <end position="459"/>
    </location>
</feature>
<comment type="catalytic activity">
    <reaction evidence="10">
        <text>an acyl-CoA + a 1,2-diacyl-sn-glycerol = a triacyl-sn-glycerol + CoA</text>
        <dbReference type="Rhea" id="RHEA:10868"/>
        <dbReference type="ChEBI" id="CHEBI:17815"/>
        <dbReference type="ChEBI" id="CHEBI:57287"/>
        <dbReference type="ChEBI" id="CHEBI:58342"/>
        <dbReference type="ChEBI" id="CHEBI:64615"/>
        <dbReference type="EC" id="2.3.1.20"/>
    </reaction>
</comment>
<feature type="region of interest" description="Disordered" evidence="11">
    <location>
        <begin position="301"/>
        <end position="334"/>
    </location>
</feature>
<dbReference type="Pfam" id="PF03007">
    <property type="entry name" value="WS_DGAT_cat"/>
    <property type="match status" value="1"/>
</dbReference>
<dbReference type="GO" id="GO:0005886">
    <property type="term" value="C:plasma membrane"/>
    <property type="evidence" value="ECO:0007669"/>
    <property type="project" value="TreeGrafter"/>
</dbReference>
<dbReference type="PANTHER" id="PTHR31650">
    <property type="entry name" value="O-ACYLTRANSFERASE (WSD1-LIKE) FAMILY PROTEIN"/>
    <property type="match status" value="1"/>
</dbReference>
<keyword evidence="8" id="KW-0443">Lipid metabolism</keyword>
<feature type="domain" description="O-acyltransferase WSD1-like N-terminal" evidence="12">
    <location>
        <begin position="4"/>
        <end position="248"/>
    </location>
</feature>
<dbReference type="EC" id="2.3.1.20" evidence="4"/>
<dbReference type="GO" id="GO:0071731">
    <property type="term" value="P:response to nitric oxide"/>
    <property type="evidence" value="ECO:0007669"/>
    <property type="project" value="TreeGrafter"/>
</dbReference>
<feature type="domain" description="O-acyltransferase WSD1 C-terminal" evidence="13">
    <location>
        <begin position="284"/>
        <end position="413"/>
    </location>
</feature>
<sequence length="459" mass="50135">MATLTGLDAKFLQVEEADPNANFAVGALAVMDGPLLDHDALLEALAARFDTDRRFKQVVRRYPFNLARPRAVVVDEDIAEQVHHIAVPRPGDDQALFGLVSDVMSWRLHHDDPLWECWVVEGVSENRWAILLKTHSSIADEAEAMRMLTRLCDSDEADPQTRRDGKHSTRALNPLRWIGGMWRSTTALTAATARAVAETVDLTRVHERPAECPLAGRVTSLRRYAAVELNLEDVTKVCNAFEVTAKDIALAAMSGSYRGLLMHHGRQAHCNSLRALVPTSAHSLAAVALPVDESDPVQRLRKAHSRLTRADEPSGAGATHPSMSPTGMGSHALPWPSPRGVVSLTPIECDPRRRLRFIGRDIVRLLPIPAIGMGTRAGLAMVSYAGKLVVGVTSDDEAQPEVAELAHSVEQTVARLSAISTSARRSNKKTMLYLLPGEPAPSRPRTRRHKPATNSSSGR</sequence>
<evidence type="ECO:0000256" key="11">
    <source>
        <dbReference type="SAM" id="MobiDB-lite"/>
    </source>
</evidence>
<keyword evidence="9" id="KW-0012">Acyltransferase</keyword>
<evidence type="ECO:0000256" key="4">
    <source>
        <dbReference type="ARBA" id="ARBA00013244"/>
    </source>
</evidence>
<accession>A0A1X0CI55</accession>
<evidence type="ECO:0000256" key="1">
    <source>
        <dbReference type="ARBA" id="ARBA00004771"/>
    </source>
</evidence>
<dbReference type="PANTHER" id="PTHR31650:SF1">
    <property type="entry name" value="WAX ESTER SYNTHASE_DIACYLGLYCEROL ACYLTRANSFERASE 4-RELATED"/>
    <property type="match status" value="1"/>
</dbReference>
<evidence type="ECO:0000313" key="14">
    <source>
        <dbReference type="EMBL" id="ORA59612.1"/>
    </source>
</evidence>
<organism evidence="14 15">
    <name type="scientific">Mycolicibacterium elephantis</name>
    <dbReference type="NCBI Taxonomy" id="81858"/>
    <lineage>
        <taxon>Bacteria</taxon>
        <taxon>Bacillati</taxon>
        <taxon>Actinomycetota</taxon>
        <taxon>Actinomycetes</taxon>
        <taxon>Mycobacteriales</taxon>
        <taxon>Mycobacteriaceae</taxon>
        <taxon>Mycolicibacterium</taxon>
    </lineage>
</organism>
<comment type="pathway">
    <text evidence="1">Glycerolipid metabolism; triacylglycerol biosynthesis.</text>
</comment>
<dbReference type="GO" id="GO:0001666">
    <property type="term" value="P:response to hypoxia"/>
    <property type="evidence" value="ECO:0007669"/>
    <property type="project" value="TreeGrafter"/>
</dbReference>
<dbReference type="GO" id="GO:0051701">
    <property type="term" value="P:biological process involved in interaction with host"/>
    <property type="evidence" value="ECO:0007669"/>
    <property type="project" value="TreeGrafter"/>
</dbReference>
<evidence type="ECO:0000259" key="12">
    <source>
        <dbReference type="Pfam" id="PF03007"/>
    </source>
</evidence>
<dbReference type="UniPathway" id="UPA00282"/>
<dbReference type="STRING" id="81858.BST23_24010"/>
<reference evidence="14 15" key="1">
    <citation type="submission" date="2017-02" db="EMBL/GenBank/DDBJ databases">
        <title>The new phylogeny of genus Mycobacterium.</title>
        <authorList>
            <person name="Tortoli E."/>
            <person name="Trovato A."/>
            <person name="Cirillo D.M."/>
        </authorList>
    </citation>
    <scope>NUCLEOTIDE SEQUENCE [LARGE SCALE GENOMIC DNA]</scope>
    <source>
        <strain evidence="14 15">FI-09383</strain>
    </source>
</reference>
<dbReference type="RefSeq" id="WP_083043817.1">
    <property type="nucleotide sequence ID" value="NZ_MVHP01000042.1"/>
</dbReference>
<comment type="pathway">
    <text evidence="2">Lipid metabolism.</text>
</comment>
<dbReference type="GO" id="GO:0019432">
    <property type="term" value="P:triglyceride biosynthetic process"/>
    <property type="evidence" value="ECO:0007669"/>
    <property type="project" value="UniProtKB-UniPathway"/>
</dbReference>
<evidence type="ECO:0000256" key="5">
    <source>
        <dbReference type="ARBA" id="ARBA00022516"/>
    </source>
</evidence>
<comment type="similarity">
    <text evidence="3">Belongs to the long-chain O-acyltransferase family.</text>
</comment>
<keyword evidence="6" id="KW-0808">Transferase</keyword>
<dbReference type="AlphaFoldDB" id="A0A1X0CI55"/>
<dbReference type="GO" id="GO:0006071">
    <property type="term" value="P:glycerol metabolic process"/>
    <property type="evidence" value="ECO:0007669"/>
    <property type="project" value="UniProtKB-KW"/>
</dbReference>
<evidence type="ECO:0000256" key="9">
    <source>
        <dbReference type="ARBA" id="ARBA00023315"/>
    </source>
</evidence>
<proteinExistence type="inferred from homology"/>
<dbReference type="Pfam" id="PF06974">
    <property type="entry name" value="WS_DGAT_C"/>
    <property type="match status" value="1"/>
</dbReference>
<dbReference type="GO" id="GO:0004144">
    <property type="term" value="F:diacylglycerol O-acyltransferase activity"/>
    <property type="evidence" value="ECO:0007669"/>
    <property type="project" value="UniProtKB-EC"/>
</dbReference>
<comment type="caution">
    <text evidence="14">The sequence shown here is derived from an EMBL/GenBank/DDBJ whole genome shotgun (WGS) entry which is preliminary data.</text>
</comment>
<dbReference type="InterPro" id="IPR004255">
    <property type="entry name" value="O-acyltransferase_WSD1_N"/>
</dbReference>
<dbReference type="OrthoDB" id="9810950at2"/>
<evidence type="ECO:0000256" key="10">
    <source>
        <dbReference type="ARBA" id="ARBA00048109"/>
    </source>
</evidence>
<evidence type="ECO:0000259" key="13">
    <source>
        <dbReference type="Pfam" id="PF06974"/>
    </source>
</evidence>
<dbReference type="InterPro" id="IPR045034">
    <property type="entry name" value="O-acyltransferase_WSD1-like"/>
</dbReference>
<evidence type="ECO:0000313" key="15">
    <source>
        <dbReference type="Proteomes" id="UP000192772"/>
    </source>
</evidence>
<gene>
    <name evidence="14" type="ORF">BST23_24010</name>
</gene>
<evidence type="ECO:0000256" key="6">
    <source>
        <dbReference type="ARBA" id="ARBA00022679"/>
    </source>
</evidence>
<evidence type="ECO:0000256" key="8">
    <source>
        <dbReference type="ARBA" id="ARBA00023098"/>
    </source>
</evidence>
<dbReference type="EMBL" id="MVHP01000042">
    <property type="protein sequence ID" value="ORA59612.1"/>
    <property type="molecule type" value="Genomic_DNA"/>
</dbReference>
<dbReference type="Proteomes" id="UP000192772">
    <property type="component" value="Unassembled WGS sequence"/>
</dbReference>
<evidence type="ECO:0000256" key="3">
    <source>
        <dbReference type="ARBA" id="ARBA00009587"/>
    </source>
</evidence>
<evidence type="ECO:0000256" key="7">
    <source>
        <dbReference type="ARBA" id="ARBA00022798"/>
    </source>
</evidence>
<keyword evidence="5" id="KW-0444">Lipid biosynthesis</keyword>
<evidence type="ECO:0000256" key="2">
    <source>
        <dbReference type="ARBA" id="ARBA00005189"/>
    </source>
</evidence>
<protein>
    <recommendedName>
        <fullName evidence="4">diacylglycerol O-acyltransferase</fullName>
        <ecNumber evidence="4">2.3.1.20</ecNumber>
    </recommendedName>
</protein>